<accession>A0A2T3QI20</accession>
<evidence type="ECO:0000313" key="4">
    <source>
        <dbReference type="Proteomes" id="UP000251647"/>
    </source>
</evidence>
<sequence>MPTIQFAQGALTSQHQAELSVGFESHSETQSAPPYHKEQVNWTVENEQGKLVAVLTADILWQWLYVDELWVDESCRGTGMGKQLMAKAEAYAKEQHLSGLWLWTQSWQAPKFYQSLGFEEFTRFDNFPTGHSRIGLRKFLTAQ</sequence>
<dbReference type="PROSITE" id="PS51186">
    <property type="entry name" value="GNAT"/>
    <property type="match status" value="1"/>
</dbReference>
<dbReference type="OrthoDB" id="9787920at2"/>
<dbReference type="InterPro" id="IPR016181">
    <property type="entry name" value="Acyl_CoA_acyltransferase"/>
</dbReference>
<dbReference type="PANTHER" id="PTHR43877:SF2">
    <property type="entry name" value="AMINOALKYLPHOSPHONATE N-ACETYLTRANSFERASE-RELATED"/>
    <property type="match status" value="1"/>
</dbReference>
<dbReference type="Gene3D" id="3.40.630.30">
    <property type="match status" value="1"/>
</dbReference>
<dbReference type="Pfam" id="PF00583">
    <property type="entry name" value="Acetyltransf_1"/>
    <property type="match status" value="1"/>
</dbReference>
<evidence type="ECO:0000256" key="2">
    <source>
        <dbReference type="ARBA" id="ARBA00023315"/>
    </source>
</evidence>
<dbReference type="RefSeq" id="WP_036765729.1">
    <property type="nucleotide sequence ID" value="NZ_CP073685.1"/>
</dbReference>
<dbReference type="GO" id="GO:0016747">
    <property type="term" value="F:acyltransferase activity, transferring groups other than amino-acyl groups"/>
    <property type="evidence" value="ECO:0007669"/>
    <property type="project" value="InterPro"/>
</dbReference>
<dbReference type="Proteomes" id="UP000251647">
    <property type="component" value="Unassembled WGS sequence"/>
</dbReference>
<evidence type="ECO:0000256" key="1">
    <source>
        <dbReference type="ARBA" id="ARBA00022679"/>
    </source>
</evidence>
<organism evidence="3 4">
    <name type="scientific">Photobacterium damselae</name>
    <dbReference type="NCBI Taxonomy" id="38293"/>
    <lineage>
        <taxon>Bacteria</taxon>
        <taxon>Pseudomonadati</taxon>
        <taxon>Pseudomonadota</taxon>
        <taxon>Gammaproteobacteria</taxon>
        <taxon>Vibrionales</taxon>
        <taxon>Vibrionaceae</taxon>
        <taxon>Photobacterium</taxon>
    </lineage>
</organism>
<reference evidence="3 4" key="1">
    <citation type="submission" date="2018-06" db="EMBL/GenBank/DDBJ databases">
        <authorList>
            <consortium name="Pathogen Informatics"/>
            <person name="Doyle S."/>
        </authorList>
    </citation>
    <scope>NUCLEOTIDE SEQUENCE [LARGE SCALE GENOMIC DNA]</scope>
    <source>
        <strain evidence="3 4">NCTC11647</strain>
    </source>
</reference>
<dbReference type="InterPro" id="IPR050832">
    <property type="entry name" value="Bact_Acetyltransf"/>
</dbReference>
<protein>
    <submittedName>
        <fullName evidence="3">Acetyltransferase</fullName>
    </submittedName>
</protein>
<dbReference type="AlphaFoldDB" id="A0A2T3QI20"/>
<keyword evidence="2" id="KW-0012">Acyltransferase</keyword>
<name>A0A2T3QI20_PHODM</name>
<dbReference type="SUPFAM" id="SSF55729">
    <property type="entry name" value="Acyl-CoA N-acyltransferases (Nat)"/>
    <property type="match status" value="1"/>
</dbReference>
<dbReference type="InterPro" id="IPR000182">
    <property type="entry name" value="GNAT_dom"/>
</dbReference>
<keyword evidence="1 3" id="KW-0808">Transferase</keyword>
<proteinExistence type="predicted"/>
<evidence type="ECO:0000313" key="3">
    <source>
        <dbReference type="EMBL" id="SPY43868.1"/>
    </source>
</evidence>
<dbReference type="EMBL" id="UATL01000005">
    <property type="protein sequence ID" value="SPY43868.1"/>
    <property type="molecule type" value="Genomic_DNA"/>
</dbReference>
<dbReference type="PANTHER" id="PTHR43877">
    <property type="entry name" value="AMINOALKYLPHOSPHONATE N-ACETYLTRANSFERASE-RELATED-RELATED"/>
    <property type="match status" value="1"/>
</dbReference>
<dbReference type="CDD" id="cd04301">
    <property type="entry name" value="NAT_SF"/>
    <property type="match status" value="1"/>
</dbReference>
<gene>
    <name evidence="3" type="ORF">NCTC11647_02801</name>
</gene>